<dbReference type="GO" id="GO:0006508">
    <property type="term" value="P:proteolysis"/>
    <property type="evidence" value="ECO:0007669"/>
    <property type="project" value="TreeGrafter"/>
</dbReference>
<organism evidence="3 4">
    <name type="scientific">Armillaria tabescens</name>
    <name type="common">Ringless honey mushroom</name>
    <name type="synonym">Agaricus tabescens</name>
    <dbReference type="NCBI Taxonomy" id="1929756"/>
    <lineage>
        <taxon>Eukaryota</taxon>
        <taxon>Fungi</taxon>
        <taxon>Dikarya</taxon>
        <taxon>Basidiomycota</taxon>
        <taxon>Agaricomycotina</taxon>
        <taxon>Agaricomycetes</taxon>
        <taxon>Agaricomycetidae</taxon>
        <taxon>Agaricales</taxon>
        <taxon>Marasmiineae</taxon>
        <taxon>Physalacriaceae</taxon>
        <taxon>Desarmillaria</taxon>
    </lineage>
</organism>
<feature type="domain" description="Peptidase S53 activation" evidence="2">
    <location>
        <begin position="34"/>
        <end position="157"/>
    </location>
</feature>
<dbReference type="AlphaFoldDB" id="A0AA39JHC0"/>
<sequence>MFGVIPLSVQSLPWCLGVPLPVSCPSHDQRDAAPNRFVLKADAADPQVNLNFRIGLTPKDIAGLEKALYDPDNDLYGQHLSFEEVKTFSAANSEAVTAVTGWLADNGVNLAPPTHAQYENFVHTDTGDTSYLIRTLTASTPSDLVDFVEVVYPTTSFGRFTFGPKSMVSIPNLTKRANPAPLLCNNVIVCKLYYNGIPTTRATNHLVSLLRTLDGSQNPQGRD</sequence>
<dbReference type="SUPFAM" id="SSF54897">
    <property type="entry name" value="Protease propeptides/inhibitors"/>
    <property type="match status" value="1"/>
</dbReference>
<keyword evidence="4" id="KW-1185">Reference proteome</keyword>
<feature type="signal peptide" evidence="1">
    <location>
        <begin position="1"/>
        <end position="17"/>
    </location>
</feature>
<dbReference type="InterPro" id="IPR050819">
    <property type="entry name" value="Tripeptidyl-peptidase_I"/>
</dbReference>
<evidence type="ECO:0000259" key="2">
    <source>
        <dbReference type="SMART" id="SM00944"/>
    </source>
</evidence>
<gene>
    <name evidence="3" type="ORF">EV420DRAFT_1485196</name>
</gene>
<dbReference type="PANTHER" id="PTHR14218:SF15">
    <property type="entry name" value="TRIPEPTIDYL-PEPTIDASE 1"/>
    <property type="match status" value="1"/>
</dbReference>
<evidence type="ECO:0000256" key="1">
    <source>
        <dbReference type="SAM" id="SignalP"/>
    </source>
</evidence>
<dbReference type="EMBL" id="JAUEPS010000062">
    <property type="protein sequence ID" value="KAK0442776.1"/>
    <property type="molecule type" value="Genomic_DNA"/>
</dbReference>
<keyword evidence="1" id="KW-0732">Signal</keyword>
<protein>
    <recommendedName>
        <fullName evidence="2">Peptidase S53 activation domain-containing protein</fullName>
    </recommendedName>
</protein>
<dbReference type="InterPro" id="IPR015366">
    <property type="entry name" value="S53_propep"/>
</dbReference>
<accession>A0AA39JHC0</accession>
<dbReference type="CDD" id="cd11377">
    <property type="entry name" value="Pro-peptidase_S53"/>
    <property type="match status" value="1"/>
</dbReference>
<feature type="chain" id="PRO_5041208357" description="Peptidase S53 activation domain-containing protein" evidence="1">
    <location>
        <begin position="18"/>
        <end position="223"/>
    </location>
</feature>
<proteinExistence type="predicted"/>
<dbReference type="GO" id="GO:0008240">
    <property type="term" value="F:tripeptidyl-peptidase activity"/>
    <property type="evidence" value="ECO:0007669"/>
    <property type="project" value="TreeGrafter"/>
</dbReference>
<evidence type="ECO:0000313" key="4">
    <source>
        <dbReference type="Proteomes" id="UP001175211"/>
    </source>
</evidence>
<reference evidence="3" key="1">
    <citation type="submission" date="2023-06" db="EMBL/GenBank/DDBJ databases">
        <authorList>
            <consortium name="Lawrence Berkeley National Laboratory"/>
            <person name="Ahrendt S."/>
            <person name="Sahu N."/>
            <person name="Indic B."/>
            <person name="Wong-Bajracharya J."/>
            <person name="Merenyi Z."/>
            <person name="Ke H.-M."/>
            <person name="Monk M."/>
            <person name="Kocsube S."/>
            <person name="Drula E."/>
            <person name="Lipzen A."/>
            <person name="Balint B."/>
            <person name="Henrissat B."/>
            <person name="Andreopoulos B."/>
            <person name="Martin F.M."/>
            <person name="Harder C.B."/>
            <person name="Rigling D."/>
            <person name="Ford K.L."/>
            <person name="Foster G.D."/>
            <person name="Pangilinan J."/>
            <person name="Papanicolaou A."/>
            <person name="Barry K."/>
            <person name="LaButti K."/>
            <person name="Viragh M."/>
            <person name="Koriabine M."/>
            <person name="Yan M."/>
            <person name="Riley R."/>
            <person name="Champramary S."/>
            <person name="Plett K.L."/>
            <person name="Tsai I.J."/>
            <person name="Slot J."/>
            <person name="Sipos G."/>
            <person name="Plett J."/>
            <person name="Nagy L.G."/>
            <person name="Grigoriev I.V."/>
        </authorList>
    </citation>
    <scope>NUCLEOTIDE SEQUENCE</scope>
    <source>
        <strain evidence="3">CCBAS 213</strain>
    </source>
</reference>
<dbReference type="Proteomes" id="UP001175211">
    <property type="component" value="Unassembled WGS sequence"/>
</dbReference>
<dbReference type="GO" id="GO:0004175">
    <property type="term" value="F:endopeptidase activity"/>
    <property type="evidence" value="ECO:0007669"/>
    <property type="project" value="TreeGrafter"/>
</dbReference>
<dbReference type="RefSeq" id="XP_060324463.1">
    <property type="nucleotide sequence ID" value="XM_060470184.1"/>
</dbReference>
<comment type="caution">
    <text evidence="3">The sequence shown here is derived from an EMBL/GenBank/DDBJ whole genome shotgun (WGS) entry which is preliminary data.</text>
</comment>
<dbReference type="GeneID" id="85353732"/>
<dbReference type="Pfam" id="PF09286">
    <property type="entry name" value="Pro-kuma_activ"/>
    <property type="match status" value="1"/>
</dbReference>
<name>A0AA39JHC0_ARMTA</name>
<dbReference type="SMART" id="SM00944">
    <property type="entry name" value="Pro-kuma_activ"/>
    <property type="match status" value="1"/>
</dbReference>
<evidence type="ECO:0000313" key="3">
    <source>
        <dbReference type="EMBL" id="KAK0442776.1"/>
    </source>
</evidence>
<dbReference type="PANTHER" id="PTHR14218">
    <property type="entry name" value="PROTEASE S8 TRIPEPTIDYL PEPTIDASE I CLN2"/>
    <property type="match status" value="1"/>
</dbReference>